<evidence type="ECO:0000256" key="7">
    <source>
        <dbReference type="SAM" id="Coils"/>
    </source>
</evidence>
<evidence type="ECO:0000256" key="6">
    <source>
        <dbReference type="PROSITE-ProRule" id="PRU00283"/>
    </source>
</evidence>
<evidence type="ECO:0000256" key="5">
    <source>
        <dbReference type="ARBA" id="ARBA00023175"/>
    </source>
</evidence>
<evidence type="ECO:0000313" key="10">
    <source>
        <dbReference type="EMBL" id="KAK2951430.1"/>
    </source>
</evidence>
<comment type="caution">
    <text evidence="10">The sequence shown here is derived from an EMBL/GenBank/DDBJ whole genome shotgun (WGS) entry which is preliminary data.</text>
</comment>
<dbReference type="InterPro" id="IPR027640">
    <property type="entry name" value="Kinesin-like_fam"/>
</dbReference>
<feature type="compositionally biased region" description="Basic and acidic residues" evidence="8">
    <location>
        <begin position="653"/>
        <end position="690"/>
    </location>
</feature>
<feature type="compositionally biased region" description="Low complexity" evidence="8">
    <location>
        <begin position="958"/>
        <end position="967"/>
    </location>
</feature>
<dbReference type="PANTHER" id="PTHR47968">
    <property type="entry name" value="CENTROMERE PROTEIN E"/>
    <property type="match status" value="1"/>
</dbReference>
<feature type="region of interest" description="Disordered" evidence="8">
    <location>
        <begin position="1077"/>
        <end position="1150"/>
    </location>
</feature>
<dbReference type="PROSITE" id="PS00411">
    <property type="entry name" value="KINESIN_MOTOR_1"/>
    <property type="match status" value="1"/>
</dbReference>
<dbReference type="InterPro" id="IPR036961">
    <property type="entry name" value="Kinesin_motor_dom_sf"/>
</dbReference>
<feature type="compositionally biased region" description="Low complexity" evidence="8">
    <location>
        <begin position="1080"/>
        <end position="1106"/>
    </location>
</feature>
<feature type="region of interest" description="Disordered" evidence="8">
    <location>
        <begin position="118"/>
        <end position="148"/>
    </location>
</feature>
<dbReference type="PRINTS" id="PR00380">
    <property type="entry name" value="KINESINHEAVY"/>
</dbReference>
<evidence type="ECO:0000256" key="3">
    <source>
        <dbReference type="ARBA" id="ARBA00022840"/>
    </source>
</evidence>
<dbReference type="PANTHER" id="PTHR47968:SF13">
    <property type="entry name" value="KINESIN-LIKE PROTEIN KIF19 ISOFORM X1"/>
    <property type="match status" value="1"/>
</dbReference>
<proteinExistence type="inferred from homology"/>
<feature type="compositionally biased region" description="Polar residues" evidence="8">
    <location>
        <begin position="799"/>
        <end position="822"/>
    </location>
</feature>
<evidence type="ECO:0000256" key="4">
    <source>
        <dbReference type="ARBA" id="ARBA00023054"/>
    </source>
</evidence>
<dbReference type="SUPFAM" id="SSF52540">
    <property type="entry name" value="P-loop containing nucleoside triphosphate hydrolases"/>
    <property type="match status" value="1"/>
</dbReference>
<name>A0ABQ9XMS0_9EUKA</name>
<keyword evidence="1" id="KW-0493">Microtubule</keyword>
<feature type="coiled-coil region" evidence="7">
    <location>
        <begin position="401"/>
        <end position="428"/>
    </location>
</feature>
<evidence type="ECO:0000256" key="2">
    <source>
        <dbReference type="ARBA" id="ARBA00022741"/>
    </source>
</evidence>
<feature type="compositionally biased region" description="Basic and acidic residues" evidence="8">
    <location>
        <begin position="835"/>
        <end position="856"/>
    </location>
</feature>
<organism evidence="10 11">
    <name type="scientific">Blattamonas nauphoetae</name>
    <dbReference type="NCBI Taxonomy" id="2049346"/>
    <lineage>
        <taxon>Eukaryota</taxon>
        <taxon>Metamonada</taxon>
        <taxon>Preaxostyla</taxon>
        <taxon>Oxymonadida</taxon>
        <taxon>Blattamonas</taxon>
    </lineage>
</organism>
<dbReference type="Proteomes" id="UP001281761">
    <property type="component" value="Unassembled WGS sequence"/>
</dbReference>
<feature type="compositionally biased region" description="Low complexity" evidence="8">
    <location>
        <begin position="586"/>
        <end position="598"/>
    </location>
</feature>
<feature type="compositionally biased region" description="Polar residues" evidence="8">
    <location>
        <begin position="119"/>
        <end position="148"/>
    </location>
</feature>
<keyword evidence="5 6" id="KW-0505">Motor protein</keyword>
<sequence>MIKRPLKELSYSFDAAFDADSDNYSVFSYTTAPLIEKVIQGYNATCFAYGMTGSGKTYTMMGDLIGSGNDGVKGIYTYAAEMIFDQIQSASEERDFIVTVSFVEIYNEQVKDLLRRHSANSIPPSDQKSSRRSQSAPQGMSRQNSFITNKAVSTTANLQTGTISNNPLARQQGSHLNAPHPLMPHSQQGSIASQMWDYSPSLEIQEDPIKGVMLVGVTEIEVKSVDNIQQLIHEGNQRRKMASTDRNLVSSRSHAVLTVRIESRSKHRDIVESILIGKLNLIDLAGSERAEGSTNTGIRMREGANINKSLLALGNCINALSAMAKLPPNSKRSQFVPYRSSKLTRLLKDSLGGNTKTVMIATVSPSAICYDETRKTLEYAARAKDIRKTIKINQVETTAHITHYKEIIQSLTERVAQLESERKEEAMRQSHLLNSIDLFSSSSEAYDNFRGKKGWWSDDMPLKEMWDMSGLEAQEVELDGLDKLIETALEGSKQTTVSKPNLPLAFLFAVRRQERLNMFVDSLWRKEEPPLLATDPQQPKTPRRSRRSPSSKKPPELPISPISLHEVSFTAEDSFQSFNLTDTNALASPVPSLSLSSPTIKRRPAITKPLTRSSKDQASNKISEESPPKLNESVSVLSAPLTRKKTPMSTSVSREKKTYAQRITEIDARPKTAIDTKQIDSPRKEHRTDRTQSATDSKRAVPLKRPSLTPTDTAKEPKSDSKESDKEEHQSTRQKRDSSKTKETKDGSQTDRSKDTHRHHSREPSSRSSRPHTDRPSTVSTSKGTDQPRSQKKDEAKTPTVQLSLVDTQNNRNKSTSSSRATVTKVKPQSAGDSTPEKKREVKKTDEEKKPADRTKYSYAVRSTRPKSISERRESKDDDKEEERRKRNIEKAALAVKRETGSSLLSSPVTPKAATPTPSMTRKLTDDDLAQPIKKDLLPDNMDRLNTRHPASSQATEPSPVSPTSPSNLFSPQTPHHAILEPSLLTPPVQFSPLQSPIVSKQTPLRGPPSHITSPLPPHPTEVSPIRQELNKQRQTRKQNNVVGAQMQKEKSRALFAKLETLEKTFTERPVPLKRTKTALTLESHTLSPSLSSSIPLHSSPSSNSLRRQNTSMNISKSTKLSKDIQQRFLPRSPADSLSKRKEIVATSTD</sequence>
<feature type="region of interest" description="Disordered" evidence="8">
    <location>
        <begin position="586"/>
        <end position="1049"/>
    </location>
</feature>
<feature type="region of interest" description="Disordered" evidence="8">
    <location>
        <begin position="529"/>
        <end position="562"/>
    </location>
</feature>
<evidence type="ECO:0000256" key="8">
    <source>
        <dbReference type="SAM" id="MobiDB-lite"/>
    </source>
</evidence>
<dbReference type="InterPro" id="IPR001752">
    <property type="entry name" value="Kinesin_motor_dom"/>
</dbReference>
<keyword evidence="4 7" id="KW-0175">Coiled coil</keyword>
<dbReference type="EMBL" id="JARBJD010000118">
    <property type="protein sequence ID" value="KAK2951430.1"/>
    <property type="molecule type" value="Genomic_DNA"/>
</dbReference>
<dbReference type="InterPro" id="IPR019821">
    <property type="entry name" value="Kinesin_motor_CS"/>
</dbReference>
<dbReference type="SMART" id="SM00129">
    <property type="entry name" value="KISc"/>
    <property type="match status" value="1"/>
</dbReference>
<dbReference type="PROSITE" id="PS50067">
    <property type="entry name" value="KINESIN_MOTOR_2"/>
    <property type="match status" value="1"/>
</dbReference>
<feature type="domain" description="Kinesin motor" evidence="9">
    <location>
        <begin position="1"/>
        <end position="386"/>
    </location>
</feature>
<accession>A0ABQ9XMS0</accession>
<dbReference type="Gene3D" id="3.40.850.10">
    <property type="entry name" value="Kinesin motor domain"/>
    <property type="match status" value="1"/>
</dbReference>
<feature type="binding site" evidence="6">
    <location>
        <begin position="50"/>
        <end position="57"/>
    </location>
    <ligand>
        <name>ATP</name>
        <dbReference type="ChEBI" id="CHEBI:30616"/>
    </ligand>
</feature>
<keyword evidence="2 6" id="KW-0547">Nucleotide-binding</keyword>
<gene>
    <name evidence="10" type="ORF">BLNAU_13587</name>
</gene>
<feature type="compositionally biased region" description="Basic and acidic residues" evidence="8">
    <location>
        <begin position="933"/>
        <end position="946"/>
    </location>
</feature>
<dbReference type="InterPro" id="IPR027417">
    <property type="entry name" value="P-loop_NTPase"/>
</dbReference>
<evidence type="ECO:0000259" key="9">
    <source>
        <dbReference type="PROSITE" id="PS50067"/>
    </source>
</evidence>
<evidence type="ECO:0000256" key="1">
    <source>
        <dbReference type="ARBA" id="ARBA00022701"/>
    </source>
</evidence>
<feature type="compositionally biased region" description="Polar residues" evidence="8">
    <location>
        <begin position="1107"/>
        <end position="1119"/>
    </location>
</feature>
<feature type="compositionally biased region" description="Basic and acidic residues" evidence="8">
    <location>
        <begin position="713"/>
        <end position="754"/>
    </location>
</feature>
<dbReference type="Pfam" id="PF00225">
    <property type="entry name" value="Kinesin"/>
    <property type="match status" value="2"/>
</dbReference>
<feature type="compositionally biased region" description="Basic and acidic residues" evidence="8">
    <location>
        <begin position="868"/>
        <end position="885"/>
    </location>
</feature>
<keyword evidence="11" id="KW-1185">Reference proteome</keyword>
<protein>
    <submittedName>
        <fullName evidence="10">Chromosome-associated kinesin KIF4</fullName>
    </submittedName>
</protein>
<feature type="compositionally biased region" description="Polar residues" evidence="8">
    <location>
        <begin position="610"/>
        <end position="621"/>
    </location>
</feature>
<reference evidence="10 11" key="1">
    <citation type="journal article" date="2022" name="bioRxiv">
        <title>Genomics of Preaxostyla Flagellates Illuminates Evolutionary Transitions and the Path Towards Mitochondrial Loss.</title>
        <authorList>
            <person name="Novak L.V.F."/>
            <person name="Treitli S.C."/>
            <person name="Pyrih J."/>
            <person name="Halakuc P."/>
            <person name="Pipaliya S.V."/>
            <person name="Vacek V."/>
            <person name="Brzon O."/>
            <person name="Soukal P."/>
            <person name="Eme L."/>
            <person name="Dacks J.B."/>
            <person name="Karnkowska A."/>
            <person name="Elias M."/>
            <person name="Hampl V."/>
        </authorList>
    </citation>
    <scope>NUCLEOTIDE SEQUENCE [LARGE SCALE GENOMIC DNA]</scope>
    <source>
        <strain evidence="10">NAU3</strain>
        <tissue evidence="10">Gut</tissue>
    </source>
</reference>
<feature type="compositionally biased region" description="Polar residues" evidence="8">
    <location>
        <begin position="776"/>
        <end position="788"/>
    </location>
</feature>
<evidence type="ECO:0000313" key="11">
    <source>
        <dbReference type="Proteomes" id="UP001281761"/>
    </source>
</evidence>
<feature type="compositionally biased region" description="Polar residues" evidence="8">
    <location>
        <begin position="992"/>
        <end position="1003"/>
    </location>
</feature>
<feature type="compositionally biased region" description="Basic residues" evidence="8">
    <location>
        <begin position="541"/>
        <end position="550"/>
    </location>
</feature>
<comment type="similarity">
    <text evidence="6">Belongs to the TRAFAC class myosin-kinesin ATPase superfamily. Kinesin family.</text>
</comment>
<keyword evidence="3 6" id="KW-0067">ATP-binding</keyword>